<feature type="region of interest" description="Disordered" evidence="8">
    <location>
        <begin position="56"/>
        <end position="98"/>
    </location>
</feature>
<keyword evidence="6" id="KW-0472">Membrane</keyword>
<evidence type="ECO:0000313" key="10">
    <source>
        <dbReference type="Proteomes" id="UP001152523"/>
    </source>
</evidence>
<dbReference type="EMBL" id="CAMAPF010000113">
    <property type="protein sequence ID" value="CAH9101825.1"/>
    <property type="molecule type" value="Genomic_DNA"/>
</dbReference>
<keyword evidence="5" id="KW-1003">Cell membrane</keyword>
<comment type="similarity">
    <text evidence="3">Belongs to the BIG GRAIN 1 (BG1) plant protein family.</text>
</comment>
<keyword evidence="7" id="KW-0927">Auxin signaling pathway</keyword>
<comment type="caution">
    <text evidence="9">The sequence shown here is derived from an EMBL/GenBank/DDBJ whole genome shotgun (WGS) entry which is preliminary data.</text>
</comment>
<dbReference type="Proteomes" id="UP001152523">
    <property type="component" value="Unassembled WGS sequence"/>
</dbReference>
<evidence type="ECO:0000313" key="9">
    <source>
        <dbReference type="EMBL" id="CAH9101825.1"/>
    </source>
</evidence>
<reference evidence="9" key="1">
    <citation type="submission" date="2022-07" db="EMBL/GenBank/DDBJ databases">
        <authorList>
            <person name="Macas J."/>
            <person name="Novak P."/>
            <person name="Neumann P."/>
        </authorList>
    </citation>
    <scope>NUCLEOTIDE SEQUENCE</scope>
</reference>
<evidence type="ECO:0000256" key="4">
    <source>
        <dbReference type="ARBA" id="ARBA00022448"/>
    </source>
</evidence>
<evidence type="ECO:0000256" key="1">
    <source>
        <dbReference type="ARBA" id="ARBA00002281"/>
    </source>
</evidence>
<feature type="compositionally biased region" description="Basic and acidic residues" evidence="8">
    <location>
        <begin position="119"/>
        <end position="128"/>
    </location>
</feature>
<evidence type="ECO:0000256" key="7">
    <source>
        <dbReference type="ARBA" id="ARBA00023294"/>
    </source>
</evidence>
<keyword evidence="4" id="KW-0813">Transport</keyword>
<feature type="region of interest" description="Disordered" evidence="8">
    <location>
        <begin position="118"/>
        <end position="152"/>
    </location>
</feature>
<comment type="function">
    <text evidence="1">Involved in auxin transport. Regulator of the auxin signaling pathway.</text>
</comment>
<proteinExistence type="inferred from homology"/>
<dbReference type="GO" id="GO:0009734">
    <property type="term" value="P:auxin-activated signaling pathway"/>
    <property type="evidence" value="ECO:0007669"/>
    <property type="project" value="UniProtKB-KW"/>
</dbReference>
<evidence type="ECO:0008006" key="11">
    <source>
        <dbReference type="Google" id="ProtNLM"/>
    </source>
</evidence>
<gene>
    <name evidence="9" type="ORF">CEPIT_LOCUS15741</name>
</gene>
<dbReference type="GO" id="GO:0005886">
    <property type="term" value="C:plasma membrane"/>
    <property type="evidence" value="ECO:0007669"/>
    <property type="project" value="UniProtKB-SubCell"/>
</dbReference>
<evidence type="ECO:0000256" key="3">
    <source>
        <dbReference type="ARBA" id="ARBA00010067"/>
    </source>
</evidence>
<sequence length="241" mass="26597">MQFPEFQEGNHYFIGKSNVNILSGEDDRREFESLRRALMVEKWMENFAGDTVPAASARFGSDPYPPLSSSSREHSENARKSSGVRYPGDLNRLNKQPISPGRKLCKLLNSIFGSKIKQRREEAGERSSVRKSKSMKAAATNPPTPCLSKTASSKPKRSVRFCPVDVILDDSSFRPGKAVQKGNNGDDDGSSCHSSDLFELEGIGIDGGVEAISGDELPVYGTTRSDIMKAKEAISRRRLYM</sequence>
<evidence type="ECO:0000256" key="5">
    <source>
        <dbReference type="ARBA" id="ARBA00022475"/>
    </source>
</evidence>
<evidence type="ECO:0000256" key="8">
    <source>
        <dbReference type="SAM" id="MobiDB-lite"/>
    </source>
</evidence>
<evidence type="ECO:0000256" key="2">
    <source>
        <dbReference type="ARBA" id="ARBA00004236"/>
    </source>
</evidence>
<organism evidence="9 10">
    <name type="scientific">Cuscuta epithymum</name>
    <dbReference type="NCBI Taxonomy" id="186058"/>
    <lineage>
        <taxon>Eukaryota</taxon>
        <taxon>Viridiplantae</taxon>
        <taxon>Streptophyta</taxon>
        <taxon>Embryophyta</taxon>
        <taxon>Tracheophyta</taxon>
        <taxon>Spermatophyta</taxon>
        <taxon>Magnoliopsida</taxon>
        <taxon>eudicotyledons</taxon>
        <taxon>Gunneridae</taxon>
        <taxon>Pentapetalae</taxon>
        <taxon>asterids</taxon>
        <taxon>lamiids</taxon>
        <taxon>Solanales</taxon>
        <taxon>Convolvulaceae</taxon>
        <taxon>Cuscuteae</taxon>
        <taxon>Cuscuta</taxon>
        <taxon>Cuscuta subgen. Cuscuta</taxon>
    </lineage>
</organism>
<dbReference type="AlphaFoldDB" id="A0AAV0DN32"/>
<comment type="subcellular location">
    <subcellularLocation>
        <location evidence="2">Cell membrane</location>
    </subcellularLocation>
</comment>
<dbReference type="PANTHER" id="PTHR33541">
    <property type="entry name" value="PROTEIN BIG GRAIN 1-LIKE A-RELATED"/>
    <property type="match status" value="1"/>
</dbReference>
<protein>
    <recommendedName>
        <fullName evidence="11">Protein BIG GRAIN 1-like B</fullName>
    </recommendedName>
</protein>
<accession>A0AAV0DN32</accession>
<dbReference type="PANTHER" id="PTHR33541:SF31">
    <property type="entry name" value="PROTEIN BIG GRAIN 1-LIKE A"/>
    <property type="match status" value="1"/>
</dbReference>
<evidence type="ECO:0000256" key="6">
    <source>
        <dbReference type="ARBA" id="ARBA00023136"/>
    </source>
</evidence>
<name>A0AAV0DN32_9ASTE</name>
<keyword evidence="10" id="KW-1185">Reference proteome</keyword>
<dbReference type="InterPro" id="IPR039621">
    <property type="entry name" value="BG1-like"/>
</dbReference>